<feature type="binding site" evidence="8">
    <location>
        <position position="219"/>
    </location>
    <ligand>
        <name>NADP(+)</name>
        <dbReference type="ChEBI" id="CHEBI:58349"/>
    </ligand>
</feature>
<feature type="domain" description="Quinate/shikimate 5-dehydrogenase/glutamyl-tRNA reductase" evidence="9">
    <location>
        <begin position="126"/>
        <end position="194"/>
    </location>
</feature>
<dbReference type="InterPro" id="IPR011342">
    <property type="entry name" value="Shikimate_DH"/>
</dbReference>
<feature type="domain" description="Shikimate dehydrogenase substrate binding N-terminal" evidence="10">
    <location>
        <begin position="10"/>
        <end position="92"/>
    </location>
</feature>
<evidence type="ECO:0000313" key="12">
    <source>
        <dbReference type="EMBL" id="UUP17580.1"/>
    </source>
</evidence>
<feature type="binding site" evidence="8">
    <location>
        <position position="242"/>
    </location>
    <ligand>
        <name>NADP(+)</name>
        <dbReference type="ChEBI" id="CHEBI:58349"/>
    </ligand>
</feature>
<dbReference type="InterPro" id="IPR041121">
    <property type="entry name" value="SDH_C"/>
</dbReference>
<feature type="binding site" evidence="8">
    <location>
        <position position="105"/>
    </location>
    <ligand>
        <name>shikimate</name>
        <dbReference type="ChEBI" id="CHEBI:36208"/>
    </ligand>
</feature>
<dbReference type="EC" id="1.1.1.25" evidence="2 8"/>
<evidence type="ECO:0000256" key="5">
    <source>
        <dbReference type="ARBA" id="ARBA00023002"/>
    </source>
</evidence>
<dbReference type="NCBIfam" id="NF001312">
    <property type="entry name" value="PRK00258.1-4"/>
    <property type="match status" value="1"/>
</dbReference>
<dbReference type="InterPro" id="IPR036291">
    <property type="entry name" value="NAD(P)-bd_dom_sf"/>
</dbReference>
<feature type="binding site" evidence="8">
    <location>
        <begin position="18"/>
        <end position="20"/>
    </location>
    <ligand>
        <name>shikimate</name>
        <dbReference type="ChEBI" id="CHEBI:36208"/>
    </ligand>
</feature>
<keyword evidence="4 8" id="KW-0521">NADP</keyword>
<name>A0ABY5MHV3_9HYPH</name>
<sequence length="280" mass="30113">MAEALPRAFVCGHPIAHSRSPLIHGYWLQHYGIEGTYERLDVPPEALEGFLRDMPGSAYVGGNVTIPHKENACRLVDHLDEAAHRIGAVNTLWMDGGRLHGGNTDAYGFAANLDAETPGWSQSGVATILGAGGAARAIVHALQERAFRQIRIVNRTSSRAQALAAHFRGAASAHAWDALPELLPETGLLINTTSLGMDGGPGLELDLSLLPSTVIVSDIVYAPLLTPLLAMARDRGLRTVDGLGMLLHQAVPGFEKWFGRRPEVTPELRALVIADLELHQ</sequence>
<evidence type="ECO:0000256" key="6">
    <source>
        <dbReference type="ARBA" id="ARBA00023141"/>
    </source>
</evidence>
<evidence type="ECO:0000259" key="9">
    <source>
        <dbReference type="Pfam" id="PF01488"/>
    </source>
</evidence>
<evidence type="ECO:0000256" key="7">
    <source>
        <dbReference type="ARBA" id="ARBA00049442"/>
    </source>
</evidence>
<feature type="binding site" evidence="8">
    <location>
        <begin position="154"/>
        <end position="159"/>
    </location>
    <ligand>
        <name>NADP(+)</name>
        <dbReference type="ChEBI" id="CHEBI:58349"/>
    </ligand>
</feature>
<evidence type="ECO:0000259" key="11">
    <source>
        <dbReference type="Pfam" id="PF18317"/>
    </source>
</evidence>
<dbReference type="Gene3D" id="3.40.50.720">
    <property type="entry name" value="NAD(P)-binding Rossmann-like Domain"/>
    <property type="match status" value="1"/>
</dbReference>
<comment type="subunit">
    <text evidence="8">Homodimer.</text>
</comment>
<keyword evidence="3 8" id="KW-0028">Amino-acid biosynthesis</keyword>
<dbReference type="PANTHER" id="PTHR21089">
    <property type="entry name" value="SHIKIMATE DEHYDROGENASE"/>
    <property type="match status" value="1"/>
</dbReference>
<evidence type="ECO:0000313" key="13">
    <source>
        <dbReference type="Proteomes" id="UP001342418"/>
    </source>
</evidence>
<feature type="binding site" evidence="8">
    <location>
        <position position="81"/>
    </location>
    <ligand>
        <name>NADP(+)</name>
        <dbReference type="ChEBI" id="CHEBI:58349"/>
    </ligand>
</feature>
<feature type="binding site" evidence="8">
    <location>
        <position position="65"/>
    </location>
    <ligand>
        <name>shikimate</name>
        <dbReference type="ChEBI" id="CHEBI:36208"/>
    </ligand>
</feature>
<dbReference type="Pfam" id="PF08501">
    <property type="entry name" value="Shikimate_dh_N"/>
    <property type="match status" value="1"/>
</dbReference>
<dbReference type="NCBIfam" id="TIGR00507">
    <property type="entry name" value="aroE"/>
    <property type="match status" value="1"/>
</dbReference>
<dbReference type="EMBL" id="CP030941">
    <property type="protein sequence ID" value="UUP17580.1"/>
    <property type="molecule type" value="Genomic_DNA"/>
</dbReference>
<evidence type="ECO:0000256" key="3">
    <source>
        <dbReference type="ARBA" id="ARBA00022605"/>
    </source>
</evidence>
<dbReference type="HAMAP" id="MF_00222">
    <property type="entry name" value="Shikimate_DH_AroE"/>
    <property type="match status" value="1"/>
</dbReference>
<evidence type="ECO:0000256" key="2">
    <source>
        <dbReference type="ARBA" id="ARBA00012962"/>
    </source>
</evidence>
<dbReference type="Pfam" id="PF18317">
    <property type="entry name" value="SDH_C"/>
    <property type="match status" value="1"/>
</dbReference>
<dbReference type="Proteomes" id="UP001342418">
    <property type="component" value="Chromosome"/>
</dbReference>
<feature type="binding site" evidence="8">
    <location>
        <position position="249"/>
    </location>
    <ligand>
        <name>shikimate</name>
        <dbReference type="ChEBI" id="CHEBI:36208"/>
    </ligand>
</feature>
<dbReference type="InterPro" id="IPR013708">
    <property type="entry name" value="Shikimate_DH-bd_N"/>
</dbReference>
<keyword evidence="13" id="KW-1185">Reference proteome</keyword>
<gene>
    <name evidence="12" type="primary">aroE_2</name>
    <name evidence="8" type="synonym">aroE</name>
    <name evidence="12" type="ORF">NTH_02050</name>
</gene>
<feature type="active site" description="Proton acceptor" evidence="8">
    <location>
        <position position="69"/>
    </location>
</feature>
<dbReference type="GO" id="GO:0004764">
    <property type="term" value="F:shikimate 3-dehydrogenase (NADP+) activity"/>
    <property type="evidence" value="ECO:0007669"/>
    <property type="project" value="UniProtKB-EC"/>
</dbReference>
<comment type="similarity">
    <text evidence="8">Belongs to the shikimate dehydrogenase family.</text>
</comment>
<dbReference type="RefSeq" id="WP_338529897.1">
    <property type="nucleotide sequence ID" value="NZ_CP030941.1"/>
</dbReference>
<evidence type="ECO:0000256" key="4">
    <source>
        <dbReference type="ARBA" id="ARBA00022857"/>
    </source>
</evidence>
<evidence type="ECO:0000256" key="8">
    <source>
        <dbReference type="HAMAP-Rule" id="MF_00222"/>
    </source>
</evidence>
<dbReference type="Gene3D" id="3.40.50.10860">
    <property type="entry name" value="Leucine Dehydrogenase, chain A, domain 1"/>
    <property type="match status" value="1"/>
</dbReference>
<accession>A0ABY5MHV3</accession>
<proteinExistence type="inferred from homology"/>
<comment type="function">
    <text evidence="8">Involved in the biosynthesis of the chorismate, which leads to the biosynthesis of aromatic amino acids. Catalyzes the reversible NADPH linked reduction of 3-dehydroshikimate (DHSA) to yield shikimate (SA).</text>
</comment>
<dbReference type="PANTHER" id="PTHR21089:SF1">
    <property type="entry name" value="BIFUNCTIONAL 3-DEHYDROQUINATE DEHYDRATASE_SHIKIMATE DEHYDROGENASE, CHLOROPLASTIC"/>
    <property type="match status" value="1"/>
</dbReference>
<feature type="binding site" evidence="8">
    <location>
        <position position="221"/>
    </location>
    <ligand>
        <name>shikimate</name>
        <dbReference type="ChEBI" id="CHEBI:36208"/>
    </ligand>
</feature>
<feature type="domain" description="SDH C-terminal" evidence="11">
    <location>
        <begin position="242"/>
        <end position="264"/>
    </location>
</feature>
<dbReference type="InterPro" id="IPR046346">
    <property type="entry name" value="Aminoacid_DH-like_N_sf"/>
</dbReference>
<keyword evidence="6 8" id="KW-0057">Aromatic amino acid biosynthesis</keyword>
<reference evidence="12 13" key="1">
    <citation type="submission" date="2018-07" db="EMBL/GenBank/DDBJ databases">
        <title>Genome sequence of Nitratireductor thuwali#1536.</title>
        <authorList>
            <person name="Michoud G."/>
            <person name="Merlino G."/>
            <person name="Sefrji F.O."/>
            <person name="Daffonchio D."/>
        </authorList>
    </citation>
    <scope>NUCLEOTIDE SEQUENCE [LARGE SCALE GENOMIC DNA]</scope>
    <source>
        <strain evidence="13">Nit1536</strain>
    </source>
</reference>
<organism evidence="12 13">
    <name type="scientific">Nitratireductor thuwali</name>
    <dbReference type="NCBI Taxonomy" id="2267699"/>
    <lineage>
        <taxon>Bacteria</taxon>
        <taxon>Pseudomonadati</taxon>
        <taxon>Pseudomonadota</taxon>
        <taxon>Alphaproteobacteria</taxon>
        <taxon>Hyphomicrobiales</taxon>
        <taxon>Phyllobacteriaceae</taxon>
        <taxon>Nitratireductor</taxon>
    </lineage>
</organism>
<evidence type="ECO:0000259" key="10">
    <source>
        <dbReference type="Pfam" id="PF08501"/>
    </source>
</evidence>
<protein>
    <recommendedName>
        <fullName evidence="2 8">Shikimate dehydrogenase (NADP(+))</fullName>
        <shortName evidence="8">SDH</shortName>
        <ecNumber evidence="2 8">1.1.1.25</ecNumber>
    </recommendedName>
</protein>
<comment type="pathway">
    <text evidence="1 8">Metabolic intermediate biosynthesis; chorismate biosynthesis; chorismate from D-erythrose 4-phosphate and phosphoenolpyruvate: step 4/7.</text>
</comment>
<evidence type="ECO:0000256" key="1">
    <source>
        <dbReference type="ARBA" id="ARBA00004871"/>
    </source>
</evidence>
<keyword evidence="5 8" id="KW-0560">Oxidoreductase</keyword>
<dbReference type="CDD" id="cd01065">
    <property type="entry name" value="NAD_bind_Shikimate_DH"/>
    <property type="match status" value="1"/>
</dbReference>
<feature type="binding site" evidence="8">
    <location>
        <begin position="130"/>
        <end position="134"/>
    </location>
    <ligand>
        <name>NADP(+)</name>
        <dbReference type="ChEBI" id="CHEBI:58349"/>
    </ligand>
</feature>
<dbReference type="SUPFAM" id="SSF51735">
    <property type="entry name" value="NAD(P)-binding Rossmann-fold domains"/>
    <property type="match status" value="1"/>
</dbReference>
<dbReference type="Pfam" id="PF01488">
    <property type="entry name" value="Shikimate_DH"/>
    <property type="match status" value="1"/>
</dbReference>
<dbReference type="InterPro" id="IPR006151">
    <property type="entry name" value="Shikm_DH/Glu-tRNA_Rdtase"/>
</dbReference>
<dbReference type="InterPro" id="IPR022893">
    <property type="entry name" value="Shikimate_DH_fam"/>
</dbReference>
<dbReference type="SUPFAM" id="SSF53223">
    <property type="entry name" value="Aminoacid dehydrogenase-like, N-terminal domain"/>
    <property type="match status" value="1"/>
</dbReference>
<comment type="catalytic activity">
    <reaction evidence="7 8">
        <text>shikimate + NADP(+) = 3-dehydroshikimate + NADPH + H(+)</text>
        <dbReference type="Rhea" id="RHEA:17737"/>
        <dbReference type="ChEBI" id="CHEBI:15378"/>
        <dbReference type="ChEBI" id="CHEBI:16630"/>
        <dbReference type="ChEBI" id="CHEBI:36208"/>
        <dbReference type="ChEBI" id="CHEBI:57783"/>
        <dbReference type="ChEBI" id="CHEBI:58349"/>
        <dbReference type="EC" id="1.1.1.25"/>
    </reaction>
</comment>
<feature type="binding site" evidence="8">
    <location>
        <position position="90"/>
    </location>
    <ligand>
        <name>shikimate</name>
        <dbReference type="ChEBI" id="CHEBI:36208"/>
    </ligand>
</feature>